<evidence type="ECO:0000313" key="2">
    <source>
        <dbReference type="EMBL" id="MPC28488.1"/>
    </source>
</evidence>
<name>A0A5B7E421_PORTR</name>
<comment type="caution">
    <text evidence="2">The sequence shown here is derived from an EMBL/GenBank/DDBJ whole genome shotgun (WGS) entry which is preliminary data.</text>
</comment>
<gene>
    <name evidence="2" type="ORF">E2C01_021694</name>
</gene>
<organism evidence="2 3">
    <name type="scientific">Portunus trituberculatus</name>
    <name type="common">Swimming crab</name>
    <name type="synonym">Neptunus trituberculatus</name>
    <dbReference type="NCBI Taxonomy" id="210409"/>
    <lineage>
        <taxon>Eukaryota</taxon>
        <taxon>Metazoa</taxon>
        <taxon>Ecdysozoa</taxon>
        <taxon>Arthropoda</taxon>
        <taxon>Crustacea</taxon>
        <taxon>Multicrustacea</taxon>
        <taxon>Malacostraca</taxon>
        <taxon>Eumalacostraca</taxon>
        <taxon>Eucarida</taxon>
        <taxon>Decapoda</taxon>
        <taxon>Pleocyemata</taxon>
        <taxon>Brachyura</taxon>
        <taxon>Eubrachyura</taxon>
        <taxon>Portunoidea</taxon>
        <taxon>Portunidae</taxon>
        <taxon>Portuninae</taxon>
        <taxon>Portunus</taxon>
    </lineage>
</organism>
<feature type="compositionally biased region" description="Low complexity" evidence="1">
    <location>
        <begin position="173"/>
        <end position="185"/>
    </location>
</feature>
<dbReference type="AlphaFoldDB" id="A0A5B7E421"/>
<dbReference type="EMBL" id="VSRR010001922">
    <property type="protein sequence ID" value="MPC28488.1"/>
    <property type="molecule type" value="Genomic_DNA"/>
</dbReference>
<proteinExistence type="predicted"/>
<reference evidence="2 3" key="1">
    <citation type="submission" date="2019-05" db="EMBL/GenBank/DDBJ databases">
        <title>Another draft genome of Portunus trituberculatus and its Hox gene families provides insights of decapod evolution.</title>
        <authorList>
            <person name="Jeong J.-H."/>
            <person name="Song I."/>
            <person name="Kim S."/>
            <person name="Choi T."/>
            <person name="Kim D."/>
            <person name="Ryu S."/>
            <person name="Kim W."/>
        </authorList>
    </citation>
    <scope>NUCLEOTIDE SEQUENCE [LARGE SCALE GENOMIC DNA]</scope>
    <source>
        <tissue evidence="2">Muscle</tissue>
    </source>
</reference>
<evidence type="ECO:0000256" key="1">
    <source>
        <dbReference type="SAM" id="MobiDB-lite"/>
    </source>
</evidence>
<feature type="region of interest" description="Disordered" evidence="1">
    <location>
        <begin position="173"/>
        <end position="207"/>
    </location>
</feature>
<dbReference type="Proteomes" id="UP000324222">
    <property type="component" value="Unassembled WGS sequence"/>
</dbReference>
<keyword evidence="3" id="KW-1185">Reference proteome</keyword>
<accession>A0A5B7E421</accession>
<protein>
    <submittedName>
        <fullName evidence="2">Uncharacterized protein</fullName>
    </submittedName>
</protein>
<evidence type="ECO:0000313" key="3">
    <source>
        <dbReference type="Proteomes" id="UP000324222"/>
    </source>
</evidence>
<sequence length="207" mass="22041">MNTDRHSPFALAGVVAITRICSTPLHPLAVIPGKECVQQGGKTMLCHTAKCEQQLVKGGILATLETLGQAAFLMTVMDSNNYDARRNNAITVNSANSVRITNSPGRRSVSMWTVAGNCARSFFYTHTSQHPSTDSLHSSHLSDSPWLAERDRSMVGSVATSSVSAGVVSFSSSLGISSSSSWPASRPSPGPRSPTSSPSVKERCMMR</sequence>